<keyword evidence="3 5" id="KW-1133">Transmembrane helix</keyword>
<reference evidence="7 8" key="1">
    <citation type="submission" date="2019-06" db="EMBL/GenBank/DDBJ databases">
        <title>Genomics analysis of Aphanomyces spp. identifies a new class of oomycete effector associated with host adaptation.</title>
        <authorList>
            <person name="Gaulin E."/>
        </authorList>
    </citation>
    <scope>NUCLEOTIDE SEQUENCE [LARGE SCALE GENOMIC DNA]</scope>
    <source>
        <strain evidence="7 8">E</strain>
    </source>
</reference>
<name>A0A6A4ZB77_APHAT</name>
<evidence type="ECO:0000256" key="2">
    <source>
        <dbReference type="ARBA" id="ARBA00022692"/>
    </source>
</evidence>
<organism evidence="7 8">
    <name type="scientific">Aphanomyces astaci</name>
    <name type="common">Crayfish plague agent</name>
    <dbReference type="NCBI Taxonomy" id="112090"/>
    <lineage>
        <taxon>Eukaryota</taxon>
        <taxon>Sar</taxon>
        <taxon>Stramenopiles</taxon>
        <taxon>Oomycota</taxon>
        <taxon>Saprolegniomycetes</taxon>
        <taxon>Saprolegniales</taxon>
        <taxon>Verrucalvaceae</taxon>
        <taxon>Aphanomyces</taxon>
    </lineage>
</organism>
<dbReference type="GO" id="GO:0046513">
    <property type="term" value="P:ceramide biosynthetic process"/>
    <property type="evidence" value="ECO:0007669"/>
    <property type="project" value="InterPro"/>
</dbReference>
<comment type="subcellular location">
    <subcellularLocation>
        <location evidence="1">Membrane</location>
        <topology evidence="1">Multi-pass membrane protein</topology>
    </subcellularLocation>
</comment>
<feature type="domain" description="TLC" evidence="6">
    <location>
        <begin position="26"/>
        <end position="126"/>
    </location>
</feature>
<dbReference type="InterPro" id="IPR006634">
    <property type="entry name" value="TLC-dom"/>
</dbReference>
<comment type="caution">
    <text evidence="7">The sequence shown here is derived from an EMBL/GenBank/DDBJ whole genome shotgun (WGS) entry which is preliminary data.</text>
</comment>
<evidence type="ECO:0000256" key="4">
    <source>
        <dbReference type="ARBA" id="ARBA00023136"/>
    </source>
</evidence>
<keyword evidence="4 5" id="KW-0472">Membrane</keyword>
<dbReference type="VEuPathDB" id="FungiDB:H257_04678"/>
<feature type="transmembrane region" description="Helical" evidence="5">
    <location>
        <begin position="83"/>
        <end position="103"/>
    </location>
</feature>
<proteinExistence type="predicted"/>
<dbReference type="AlphaFoldDB" id="A0A6A4ZB77"/>
<dbReference type="PANTHER" id="PTHR12560:SF67">
    <property type="entry name" value="TLC DOMAIN-CONTAINING PROTEIN"/>
    <property type="match status" value="1"/>
</dbReference>
<evidence type="ECO:0000259" key="6">
    <source>
        <dbReference type="Pfam" id="PF03798"/>
    </source>
</evidence>
<dbReference type="GO" id="GO:0050291">
    <property type="term" value="F:sphingosine N-acyltransferase activity"/>
    <property type="evidence" value="ECO:0007669"/>
    <property type="project" value="InterPro"/>
</dbReference>
<dbReference type="EMBL" id="VJMI01018610">
    <property type="protein sequence ID" value="KAF0710076.1"/>
    <property type="molecule type" value="Genomic_DNA"/>
</dbReference>
<evidence type="ECO:0000256" key="1">
    <source>
        <dbReference type="ARBA" id="ARBA00004141"/>
    </source>
</evidence>
<dbReference type="GO" id="GO:0005783">
    <property type="term" value="C:endoplasmic reticulum"/>
    <property type="evidence" value="ECO:0007669"/>
    <property type="project" value="TreeGrafter"/>
</dbReference>
<evidence type="ECO:0000313" key="7">
    <source>
        <dbReference type="EMBL" id="KAF0710076.1"/>
    </source>
</evidence>
<dbReference type="PANTHER" id="PTHR12560">
    <property type="entry name" value="LONGEVITY ASSURANCE FACTOR 1 LAG1"/>
    <property type="match status" value="1"/>
</dbReference>
<dbReference type="Pfam" id="PF03798">
    <property type="entry name" value="TRAM_LAG1_CLN8"/>
    <property type="match status" value="1"/>
</dbReference>
<dbReference type="GO" id="GO:0016020">
    <property type="term" value="C:membrane"/>
    <property type="evidence" value="ECO:0007669"/>
    <property type="project" value="UniProtKB-SubCell"/>
</dbReference>
<gene>
    <name evidence="7" type="ORF">AaE_012661</name>
</gene>
<keyword evidence="2 5" id="KW-0812">Transmembrane</keyword>
<evidence type="ECO:0000256" key="5">
    <source>
        <dbReference type="SAM" id="Phobius"/>
    </source>
</evidence>
<accession>A0A6A4ZB77</accession>
<dbReference type="Proteomes" id="UP000469452">
    <property type="component" value="Unassembled WGS sequence"/>
</dbReference>
<evidence type="ECO:0000313" key="8">
    <source>
        <dbReference type="Proteomes" id="UP000469452"/>
    </source>
</evidence>
<dbReference type="InterPro" id="IPR016439">
    <property type="entry name" value="Lag1/Lac1-like"/>
</dbReference>
<sequence length="149" mass="17190">MTVLDLYVLQGQTWWSDSKSSARTAYGCIFNPATLILDWNPASPTCDFSDQKFNNNFLYIAQLAIWPYTEFPYKFLEEMRKDYLIMMMAHHVVTIALVTWSFAINYLQGGVLMILLHDASDVPVANFLKLEARQGWYITEVLFAIMLSV</sequence>
<evidence type="ECO:0000256" key="3">
    <source>
        <dbReference type="ARBA" id="ARBA00022989"/>
    </source>
</evidence>
<protein>
    <recommendedName>
        <fullName evidence="6">TLC domain-containing protein</fullName>
    </recommendedName>
</protein>